<evidence type="ECO:0000256" key="3">
    <source>
        <dbReference type="ARBA" id="ARBA00022729"/>
    </source>
</evidence>
<keyword evidence="7" id="KW-1185">Reference proteome</keyword>
<evidence type="ECO:0000256" key="5">
    <source>
        <dbReference type="ARBA" id="ARBA00023136"/>
    </source>
</evidence>
<protein>
    <submittedName>
        <fullName evidence="6">Uncharacterized protein</fullName>
    </submittedName>
</protein>
<proteinExistence type="predicted"/>
<sequence>MTLLELIGGRRNFDPSSSAMPDANIAQNLRAKMAQGEHMEFVDAAIAVAADDEEAGKTVVKVAVCCIQHERDMRPTMQNVMDMLEGRVAINLPLEARRRSSSAVNLS</sequence>
<keyword evidence="2" id="KW-0812">Transmembrane</keyword>
<name>A0A811R9V0_9POAL</name>
<evidence type="ECO:0000256" key="1">
    <source>
        <dbReference type="ARBA" id="ARBA00004167"/>
    </source>
</evidence>
<dbReference type="PANTHER" id="PTHR47974:SF9">
    <property type="entry name" value="RECEPTOR-LIKE SERINE_THREONINE-PROTEIN KINASE"/>
    <property type="match status" value="1"/>
</dbReference>
<evidence type="ECO:0000256" key="2">
    <source>
        <dbReference type="ARBA" id="ARBA00022692"/>
    </source>
</evidence>
<keyword evidence="5" id="KW-0472">Membrane</keyword>
<dbReference type="Proteomes" id="UP000604825">
    <property type="component" value="Unassembled WGS sequence"/>
</dbReference>
<dbReference type="Gene3D" id="1.10.510.10">
    <property type="entry name" value="Transferase(Phosphotransferase) domain 1"/>
    <property type="match status" value="1"/>
</dbReference>
<keyword evidence="4" id="KW-1133">Transmembrane helix</keyword>
<evidence type="ECO:0000313" key="6">
    <source>
        <dbReference type="EMBL" id="CAD6266947.1"/>
    </source>
</evidence>
<dbReference type="OrthoDB" id="2418081at2759"/>
<dbReference type="PANTHER" id="PTHR47974">
    <property type="entry name" value="OS07G0415500 PROTEIN"/>
    <property type="match status" value="1"/>
</dbReference>
<keyword evidence="3" id="KW-0732">Signal</keyword>
<gene>
    <name evidence="6" type="ORF">NCGR_LOCUS50252</name>
</gene>
<evidence type="ECO:0000313" key="7">
    <source>
        <dbReference type="Proteomes" id="UP000604825"/>
    </source>
</evidence>
<comment type="caution">
    <text evidence="6">The sequence shown here is derived from an EMBL/GenBank/DDBJ whole genome shotgun (WGS) entry which is preliminary data.</text>
</comment>
<comment type="subcellular location">
    <subcellularLocation>
        <location evidence="1">Membrane</location>
        <topology evidence="1">Single-pass membrane protein</topology>
    </subcellularLocation>
</comment>
<organism evidence="6 7">
    <name type="scientific">Miscanthus lutarioriparius</name>
    <dbReference type="NCBI Taxonomy" id="422564"/>
    <lineage>
        <taxon>Eukaryota</taxon>
        <taxon>Viridiplantae</taxon>
        <taxon>Streptophyta</taxon>
        <taxon>Embryophyta</taxon>
        <taxon>Tracheophyta</taxon>
        <taxon>Spermatophyta</taxon>
        <taxon>Magnoliopsida</taxon>
        <taxon>Liliopsida</taxon>
        <taxon>Poales</taxon>
        <taxon>Poaceae</taxon>
        <taxon>PACMAD clade</taxon>
        <taxon>Panicoideae</taxon>
        <taxon>Andropogonodae</taxon>
        <taxon>Andropogoneae</taxon>
        <taxon>Saccharinae</taxon>
        <taxon>Miscanthus</taxon>
    </lineage>
</organism>
<reference evidence="6" key="1">
    <citation type="submission" date="2020-10" db="EMBL/GenBank/DDBJ databases">
        <authorList>
            <person name="Han B."/>
            <person name="Lu T."/>
            <person name="Zhao Q."/>
            <person name="Huang X."/>
            <person name="Zhao Y."/>
        </authorList>
    </citation>
    <scope>NUCLEOTIDE SEQUENCE</scope>
</reference>
<dbReference type="GO" id="GO:0016020">
    <property type="term" value="C:membrane"/>
    <property type="evidence" value="ECO:0007669"/>
    <property type="project" value="UniProtKB-SubCell"/>
</dbReference>
<dbReference type="AlphaFoldDB" id="A0A811R9V0"/>
<evidence type="ECO:0000256" key="4">
    <source>
        <dbReference type="ARBA" id="ARBA00022989"/>
    </source>
</evidence>
<dbReference type="EMBL" id="CAJGYO010000014">
    <property type="protein sequence ID" value="CAD6266947.1"/>
    <property type="molecule type" value="Genomic_DNA"/>
</dbReference>
<accession>A0A811R9V0</accession>